<reference evidence="1" key="1">
    <citation type="submission" date="2023-08" db="EMBL/GenBank/DDBJ databases">
        <authorList>
            <person name="Chen Y."/>
            <person name="Shah S."/>
            <person name="Dougan E. K."/>
            <person name="Thang M."/>
            <person name="Chan C."/>
        </authorList>
    </citation>
    <scope>NUCLEOTIDE SEQUENCE</scope>
</reference>
<evidence type="ECO:0000313" key="2">
    <source>
        <dbReference type="Proteomes" id="UP001178507"/>
    </source>
</evidence>
<name>A0AA36JCL3_9DINO</name>
<comment type="caution">
    <text evidence="1">The sequence shown here is derived from an EMBL/GenBank/DDBJ whole genome shotgun (WGS) entry which is preliminary data.</text>
</comment>
<dbReference type="AlphaFoldDB" id="A0AA36JCL3"/>
<evidence type="ECO:0000313" key="1">
    <source>
        <dbReference type="EMBL" id="CAJ1402624.1"/>
    </source>
</evidence>
<protein>
    <submittedName>
        <fullName evidence="1">Uncharacterized protein</fullName>
    </submittedName>
</protein>
<dbReference type="Proteomes" id="UP001178507">
    <property type="component" value="Unassembled WGS sequence"/>
</dbReference>
<keyword evidence="2" id="KW-1185">Reference proteome</keyword>
<gene>
    <name evidence="1" type="ORF">EVOR1521_LOCUS25470</name>
</gene>
<proteinExistence type="predicted"/>
<organism evidence="1 2">
    <name type="scientific">Effrenium voratum</name>
    <dbReference type="NCBI Taxonomy" id="2562239"/>
    <lineage>
        <taxon>Eukaryota</taxon>
        <taxon>Sar</taxon>
        <taxon>Alveolata</taxon>
        <taxon>Dinophyceae</taxon>
        <taxon>Suessiales</taxon>
        <taxon>Symbiodiniaceae</taxon>
        <taxon>Effrenium</taxon>
    </lineage>
</organism>
<sequence length="732" mass="80674">MASSSSGAMEGWRQAVTDLEEAVWKGIAFPELHTAAGQLMAELAVKGFLPEVFAAAMEHPPVVGAAGTTLPQGREPSDVTAPRAPRFQGMSIPGYNMKPLQRFEERALRLWGDEEVEENWDPIRLGLSYIDLTPACDLPLQVAMCFLSAALWLWRGLELLGDDCGGDAWLDLYIFEDIWAAPPSAKKLAMQYSLKRAILELVDYAANMAEHQLLPGARLAVQRVGFLLLRKVTARFGAPEDGTKVLAQLKRFFAAARVNPLWSVPLLPVADAVFIDILAGKLHSAYLEKLHESDAQVLPHAVPEYTLYEAALLGGSEVNVTYARYEVMGALLRDTQRTWQEVESLLTGGPFQQDAAGFALGRASLAEGSGPSRAEFAAVRGLRIDASTGQASLILARPSAQAKALLSLQDIAAVLSLPDTEPLALMLDPPSQKGAGMAQYPHHPFQKAAVSPGRGAGIEEALVQAALAVQHLASGTEVSFRAPFPTRPCDEGVCRVLPKALREKLQPIRQLRTEAWDVPSRLVLECPRIPYWQAPAGNIMEIRFGDPKLEVHAGQPLRELNEEEFRKWPVGRLQFALNQVEKDGDRLAERKEDLPLEDPGVGRKTWGLGNQELGSNRLEQLPALEKQELVDRLLRAAERGLLIEDDEETGEPLVRFSRRLTHLLPQVGRRWPHLARTSPGEAKRPRRGKTCQRHCSLFLEGTCLGRVEAAYLLSTWRTLLLFVFHAGPFVSR</sequence>
<accession>A0AA36JCL3</accession>
<dbReference type="EMBL" id="CAUJNA010003461">
    <property type="protein sequence ID" value="CAJ1402624.1"/>
    <property type="molecule type" value="Genomic_DNA"/>
</dbReference>